<feature type="transmembrane region" description="Helical" evidence="1">
    <location>
        <begin position="207"/>
        <end position="225"/>
    </location>
</feature>
<proteinExistence type="predicted"/>
<evidence type="ECO:0000256" key="1">
    <source>
        <dbReference type="SAM" id="Phobius"/>
    </source>
</evidence>
<dbReference type="EMBL" id="JBEWYP010000010">
    <property type="protein sequence ID" value="MET7030656.1"/>
    <property type="molecule type" value="Genomic_DNA"/>
</dbReference>
<keyword evidence="1" id="KW-1133">Transmembrane helix</keyword>
<feature type="transmembrane region" description="Helical" evidence="1">
    <location>
        <begin position="29"/>
        <end position="49"/>
    </location>
</feature>
<feature type="transmembrane region" description="Helical" evidence="1">
    <location>
        <begin position="61"/>
        <end position="81"/>
    </location>
</feature>
<reference evidence="3 4" key="1">
    <citation type="submission" date="2024-07" db="EMBL/GenBank/DDBJ databases">
        <title>The genome sequence of type strain Sediminicola luteus GDMCC 1.2596T.</title>
        <authorList>
            <person name="Liu Y."/>
        </authorList>
    </citation>
    <scope>NUCLEOTIDE SEQUENCE [LARGE SCALE GENOMIC DNA]</scope>
    <source>
        <strain evidence="3 4">GDMCC 1.2596</strain>
    </source>
</reference>
<keyword evidence="1" id="KW-0812">Transmembrane</keyword>
<keyword evidence="4" id="KW-1185">Reference proteome</keyword>
<feature type="transmembrane region" description="Helical" evidence="1">
    <location>
        <begin position="93"/>
        <end position="111"/>
    </location>
</feature>
<protein>
    <submittedName>
        <fullName evidence="3">DMT family transporter</fullName>
    </submittedName>
</protein>
<keyword evidence="1" id="KW-0472">Membrane</keyword>
<dbReference type="InterPro" id="IPR000620">
    <property type="entry name" value="EamA_dom"/>
</dbReference>
<feature type="transmembrane region" description="Helical" evidence="1">
    <location>
        <begin position="237"/>
        <end position="256"/>
    </location>
</feature>
<evidence type="ECO:0000313" key="3">
    <source>
        <dbReference type="EMBL" id="MET7030656.1"/>
    </source>
</evidence>
<feature type="transmembrane region" description="Helical" evidence="1">
    <location>
        <begin position="145"/>
        <end position="163"/>
    </location>
</feature>
<accession>A0ABV2TZE0</accession>
<gene>
    <name evidence="3" type="ORF">ABXZ32_14710</name>
</gene>
<feature type="transmembrane region" description="Helical" evidence="1">
    <location>
        <begin position="118"/>
        <end position="139"/>
    </location>
</feature>
<evidence type="ECO:0000313" key="4">
    <source>
        <dbReference type="Proteomes" id="UP001549773"/>
    </source>
</evidence>
<dbReference type="SUPFAM" id="SSF103481">
    <property type="entry name" value="Multidrug resistance efflux transporter EmrE"/>
    <property type="match status" value="2"/>
</dbReference>
<sequence>MNKPRLALVIGILCVSVFPLMIKMELAPGLISAFYRMAIALVLILPYAWYTKQLGMPSTKILLLTALSGILFGSDVAVWNIAILESTATQASLLANLSPVWVGVATFLFLTNKPTKNFWIGTLISLLGMVALVGFEVFVSLSFDIGFVCGILSGVFYSAYLLISKEVLAKISIVTFMTYSLMASSIFLGIISWVWDEPFGGFSTTGWMMLSLQAVVCQLLAWLMVSYALQYMRTTRVSLAMLSQALLTAFLAWIFLNETITLQMILGGIVLLFGIRVTFYNKPITIKRLLKKEPLVSKGAIDPVV</sequence>
<dbReference type="InterPro" id="IPR037185">
    <property type="entry name" value="EmrE-like"/>
</dbReference>
<feature type="domain" description="EamA" evidence="2">
    <location>
        <begin position="145"/>
        <end position="279"/>
    </location>
</feature>
<name>A0ABV2TZE0_9FLAO</name>
<dbReference type="InterPro" id="IPR052756">
    <property type="entry name" value="Alkyne_AA_exporter"/>
</dbReference>
<feature type="transmembrane region" description="Helical" evidence="1">
    <location>
        <begin position="262"/>
        <end position="281"/>
    </location>
</feature>
<dbReference type="Pfam" id="PF00892">
    <property type="entry name" value="EamA"/>
    <property type="match status" value="2"/>
</dbReference>
<organism evidence="3 4">
    <name type="scientific">Sediminicola luteus</name>
    <dbReference type="NCBI Taxonomy" id="319238"/>
    <lineage>
        <taxon>Bacteria</taxon>
        <taxon>Pseudomonadati</taxon>
        <taxon>Bacteroidota</taxon>
        <taxon>Flavobacteriia</taxon>
        <taxon>Flavobacteriales</taxon>
        <taxon>Flavobacteriaceae</taxon>
        <taxon>Sediminicola</taxon>
    </lineage>
</organism>
<feature type="domain" description="EamA" evidence="2">
    <location>
        <begin position="8"/>
        <end position="132"/>
    </location>
</feature>
<dbReference type="PANTHER" id="PTHR12715">
    <property type="entry name" value="TRANSPORTER, DRUG/METABOLITE EXPORTER FAMILY"/>
    <property type="match status" value="1"/>
</dbReference>
<dbReference type="Proteomes" id="UP001549773">
    <property type="component" value="Unassembled WGS sequence"/>
</dbReference>
<comment type="caution">
    <text evidence="3">The sequence shown here is derived from an EMBL/GenBank/DDBJ whole genome shotgun (WGS) entry which is preliminary data.</text>
</comment>
<feature type="transmembrane region" description="Helical" evidence="1">
    <location>
        <begin position="175"/>
        <end position="195"/>
    </location>
</feature>
<dbReference type="RefSeq" id="WP_354619447.1">
    <property type="nucleotide sequence ID" value="NZ_JBEWYP010000010.1"/>
</dbReference>
<dbReference type="PANTHER" id="PTHR12715:SF4">
    <property type="entry name" value="EAMA DOMAIN-CONTAINING PROTEIN"/>
    <property type="match status" value="1"/>
</dbReference>
<evidence type="ECO:0000259" key="2">
    <source>
        <dbReference type="Pfam" id="PF00892"/>
    </source>
</evidence>